<evidence type="ECO:0000256" key="1">
    <source>
        <dbReference type="SAM" id="MobiDB-lite"/>
    </source>
</evidence>
<evidence type="ECO:0000313" key="3">
    <source>
        <dbReference type="Proteomes" id="UP000001449"/>
    </source>
</evidence>
<feature type="region of interest" description="Disordered" evidence="1">
    <location>
        <begin position="243"/>
        <end position="280"/>
    </location>
</feature>
<evidence type="ECO:0000313" key="2">
    <source>
        <dbReference type="EMBL" id="EED86111.1"/>
    </source>
</evidence>
<accession>B8LEY3</accession>
<dbReference type="RefSeq" id="XP_002297589.1">
    <property type="nucleotide sequence ID" value="XM_002297553.1"/>
</dbReference>
<organism evidence="2 3">
    <name type="scientific">Thalassiosira pseudonana</name>
    <name type="common">Marine diatom</name>
    <name type="synonym">Cyclotella nana</name>
    <dbReference type="NCBI Taxonomy" id="35128"/>
    <lineage>
        <taxon>Eukaryota</taxon>
        <taxon>Sar</taxon>
        <taxon>Stramenopiles</taxon>
        <taxon>Ochrophyta</taxon>
        <taxon>Bacillariophyta</taxon>
        <taxon>Coscinodiscophyceae</taxon>
        <taxon>Thalassiosirophycidae</taxon>
        <taxon>Thalassiosirales</taxon>
        <taxon>Thalassiosiraceae</taxon>
        <taxon>Thalassiosira</taxon>
    </lineage>
</organism>
<reference evidence="2 3" key="1">
    <citation type="journal article" date="2004" name="Science">
        <title>The genome of the diatom Thalassiosira pseudonana: ecology, evolution, and metabolism.</title>
        <authorList>
            <person name="Armbrust E.V."/>
            <person name="Berges J.A."/>
            <person name="Bowler C."/>
            <person name="Green B.R."/>
            <person name="Martinez D."/>
            <person name="Putnam N.H."/>
            <person name="Zhou S."/>
            <person name="Allen A.E."/>
            <person name="Apt K.E."/>
            <person name="Bechner M."/>
            <person name="Brzezinski M.A."/>
            <person name="Chaal B.K."/>
            <person name="Chiovitti A."/>
            <person name="Davis A.K."/>
            <person name="Demarest M.S."/>
            <person name="Detter J.C."/>
            <person name="Glavina T."/>
            <person name="Goodstein D."/>
            <person name="Hadi M.Z."/>
            <person name="Hellsten U."/>
            <person name="Hildebrand M."/>
            <person name="Jenkins B.D."/>
            <person name="Jurka J."/>
            <person name="Kapitonov V.V."/>
            <person name="Kroger N."/>
            <person name="Lau W.W."/>
            <person name="Lane T.W."/>
            <person name="Larimer F.W."/>
            <person name="Lippmeier J.C."/>
            <person name="Lucas S."/>
            <person name="Medina M."/>
            <person name="Montsant A."/>
            <person name="Obornik M."/>
            <person name="Parker M.S."/>
            <person name="Palenik B."/>
            <person name="Pazour G.J."/>
            <person name="Richardson P.M."/>
            <person name="Rynearson T.A."/>
            <person name="Saito M.A."/>
            <person name="Schwartz D.C."/>
            <person name="Thamatrakoln K."/>
            <person name="Valentin K."/>
            <person name="Vardi A."/>
            <person name="Wilkerson F.P."/>
            <person name="Rokhsar D.S."/>
        </authorList>
    </citation>
    <scope>NUCLEOTIDE SEQUENCE [LARGE SCALE GENOMIC DNA]</scope>
    <source>
        <strain evidence="2 3">CCMP1335</strain>
    </source>
</reference>
<dbReference type="KEGG" id="tps:THAPSDRAFT_bd1095"/>
<feature type="compositionally biased region" description="Basic and acidic residues" evidence="1">
    <location>
        <begin position="56"/>
        <end position="69"/>
    </location>
</feature>
<dbReference type="InParanoid" id="B8LEY3"/>
<dbReference type="GeneID" id="7453242"/>
<dbReference type="PaxDb" id="35128-Thapsdraft1095"/>
<dbReference type="EMBL" id="DS999454">
    <property type="protein sequence ID" value="EED86111.1"/>
    <property type="molecule type" value="Genomic_DNA"/>
</dbReference>
<feature type="region of interest" description="Disordered" evidence="1">
    <location>
        <begin position="53"/>
        <end position="104"/>
    </location>
</feature>
<reference evidence="2 3" key="2">
    <citation type="journal article" date="2008" name="Nature">
        <title>The Phaeodactylum genome reveals the evolutionary history of diatom genomes.</title>
        <authorList>
            <person name="Bowler C."/>
            <person name="Allen A.E."/>
            <person name="Badger J.H."/>
            <person name="Grimwood J."/>
            <person name="Jabbari K."/>
            <person name="Kuo A."/>
            <person name="Maheswari U."/>
            <person name="Martens C."/>
            <person name="Maumus F."/>
            <person name="Otillar R.P."/>
            <person name="Rayko E."/>
            <person name="Salamov A."/>
            <person name="Vandepoele K."/>
            <person name="Beszteri B."/>
            <person name="Gruber A."/>
            <person name="Heijde M."/>
            <person name="Katinka M."/>
            <person name="Mock T."/>
            <person name="Valentin K."/>
            <person name="Verret F."/>
            <person name="Berges J.A."/>
            <person name="Brownlee C."/>
            <person name="Cadoret J.P."/>
            <person name="Chiovitti A."/>
            <person name="Choi C.J."/>
            <person name="Coesel S."/>
            <person name="De Martino A."/>
            <person name="Detter J.C."/>
            <person name="Durkin C."/>
            <person name="Falciatore A."/>
            <person name="Fournet J."/>
            <person name="Haruta M."/>
            <person name="Huysman M.J."/>
            <person name="Jenkins B.D."/>
            <person name="Jiroutova K."/>
            <person name="Jorgensen R.E."/>
            <person name="Joubert Y."/>
            <person name="Kaplan A."/>
            <person name="Kroger N."/>
            <person name="Kroth P.G."/>
            <person name="La Roche J."/>
            <person name="Lindquist E."/>
            <person name="Lommer M."/>
            <person name="Martin-Jezequel V."/>
            <person name="Lopez P.J."/>
            <person name="Lucas S."/>
            <person name="Mangogna M."/>
            <person name="McGinnis K."/>
            <person name="Medlin L.K."/>
            <person name="Montsant A."/>
            <person name="Oudot-Le Secq M.P."/>
            <person name="Napoli C."/>
            <person name="Obornik M."/>
            <person name="Parker M.S."/>
            <person name="Petit J.L."/>
            <person name="Porcel B.M."/>
            <person name="Poulsen N."/>
            <person name="Robison M."/>
            <person name="Rychlewski L."/>
            <person name="Rynearson T.A."/>
            <person name="Schmutz J."/>
            <person name="Shapiro H."/>
            <person name="Siaut M."/>
            <person name="Stanley M."/>
            <person name="Sussman M.R."/>
            <person name="Taylor A.R."/>
            <person name="Vardi A."/>
            <person name="von Dassow P."/>
            <person name="Vyverman W."/>
            <person name="Willis A."/>
            <person name="Wyrwicz L.S."/>
            <person name="Rokhsar D.S."/>
            <person name="Weissenbach J."/>
            <person name="Armbrust E.V."/>
            <person name="Green B.R."/>
            <person name="Van de Peer Y."/>
            <person name="Grigoriev I.V."/>
        </authorList>
    </citation>
    <scope>NUCLEOTIDE SEQUENCE [LARGE SCALE GENOMIC DNA]</scope>
    <source>
        <strain evidence="2 3">CCMP1335</strain>
    </source>
</reference>
<name>B8LEY3_THAPS</name>
<dbReference type="InterPro" id="IPR042201">
    <property type="entry name" value="FH2_Formin_sf"/>
</dbReference>
<dbReference type="HOGENOM" id="CLU_788701_0_0_1"/>
<dbReference type="Proteomes" id="UP000001449">
    <property type="component" value="Unassembled WGS sequence"/>
</dbReference>
<keyword evidence="3" id="KW-1185">Reference proteome</keyword>
<proteinExistence type="predicted"/>
<feature type="region of interest" description="Disordered" evidence="1">
    <location>
        <begin position="18"/>
        <end position="41"/>
    </location>
</feature>
<dbReference type="SUPFAM" id="SSF101447">
    <property type="entry name" value="Formin homology 2 domain (FH2 domain)"/>
    <property type="match status" value="1"/>
</dbReference>
<sequence>MNTLRKEYQLCKAELTKMKSDQSSKRVTRSMAKKINNESEVADPRKALFAAIQARGAKEEAPKSPEVADPRQALFAAIKNRQKKESSAEDDEDSSPSDVEYTPGVHRLQEFVNKSAAVLSLAAQDQDAAIRACKGLAVYCGEGGGERAAAPLLQVLSEFASSLESAVKKYDARVEAEKRRAAKLAKGKEKENRVNASPNRLLKASALQPHVGLADTIKKIDTGTTKPKQEVDPRQAMFEAIKNRNKGDGGGAAVVSGGLQSRDKSRRRKSTSSKSEQGGVADRQALFAAIKDGKKPSELSASTSRVLLVNRMLSEAPANVKQDFLRGVTYQDTADPILKQIYERESIVSPKK</sequence>
<gene>
    <name evidence="2" type="ORF">THAPSDRAFT_bd1095</name>
</gene>
<dbReference type="AlphaFoldDB" id="B8LEY3"/>
<dbReference type="Gene3D" id="1.20.58.2220">
    <property type="entry name" value="Formin, FH2 domain"/>
    <property type="match status" value="1"/>
</dbReference>
<protein>
    <submittedName>
        <fullName evidence="2">Uncharacterized protein</fullName>
    </submittedName>
</protein>